<sequence length="233" mass="26089">MFWGEKLMKKYTLLFILAIIGINPLFAQKDTQAKGILDEVTKKYKSYDAIKTDFVFTLENPQANIKESQTGTLVAKSKSSKFKVTIYGKAVAGKPAVAQEIISDGKSQWTYLKKDNEVQVSDVDKSGEGLNPAQIFTIYEKGYKYLYTGDQKLNGKLCQVIELSPTDTKKSVFKVKLFIDKAQKQIYSALIFDKNGNKYNYTIKSFAANGAVPDNTFSFDTKGHPGVEVVDLR</sequence>
<accession>A0A1Q6A110</accession>
<name>A0A1Q6A110_9SPHI</name>
<evidence type="ECO:0000313" key="3">
    <source>
        <dbReference type="Proteomes" id="UP000186720"/>
    </source>
</evidence>
<dbReference type="Gene3D" id="2.50.20.10">
    <property type="entry name" value="Lipoprotein localisation LolA/LolB/LppX"/>
    <property type="match status" value="1"/>
</dbReference>
<organism evidence="2 3">
    <name type="scientific">Mucilaginibacter polytrichastri</name>
    <dbReference type="NCBI Taxonomy" id="1302689"/>
    <lineage>
        <taxon>Bacteria</taxon>
        <taxon>Pseudomonadati</taxon>
        <taxon>Bacteroidota</taxon>
        <taxon>Sphingobacteriia</taxon>
        <taxon>Sphingobacteriales</taxon>
        <taxon>Sphingobacteriaceae</taxon>
        <taxon>Mucilaginibacter</taxon>
    </lineage>
</organism>
<dbReference type="SUPFAM" id="SSF89392">
    <property type="entry name" value="Prokaryotic lipoproteins and lipoprotein localization factors"/>
    <property type="match status" value="1"/>
</dbReference>
<dbReference type="CDD" id="cd16325">
    <property type="entry name" value="LolA"/>
    <property type="match status" value="1"/>
</dbReference>
<dbReference type="STRING" id="1302689.RG47T_3155"/>
<dbReference type="InterPro" id="IPR004564">
    <property type="entry name" value="OM_lipoprot_carrier_LolA-like"/>
</dbReference>
<dbReference type="InterPro" id="IPR029046">
    <property type="entry name" value="LolA/LolB/LppX"/>
</dbReference>
<proteinExistence type="predicted"/>
<dbReference type="PANTHER" id="PTHR35869">
    <property type="entry name" value="OUTER-MEMBRANE LIPOPROTEIN CARRIER PROTEIN"/>
    <property type="match status" value="1"/>
</dbReference>
<gene>
    <name evidence="2" type="ORF">RG47T_3155</name>
</gene>
<reference evidence="2 3" key="1">
    <citation type="submission" date="2016-11" db="EMBL/GenBank/DDBJ databases">
        <title>Whole Genome Sequencing of Mucilaginibacter polytrichastri RG4-7(T) isolated from the moss sample.</title>
        <authorList>
            <person name="Li Y."/>
        </authorList>
    </citation>
    <scope>NUCLEOTIDE SEQUENCE [LARGE SCALE GENOMIC DNA]</scope>
    <source>
        <strain evidence="2 3">RG4-7</strain>
    </source>
</reference>
<dbReference type="Pfam" id="PF03548">
    <property type="entry name" value="LolA"/>
    <property type="match status" value="1"/>
</dbReference>
<keyword evidence="1" id="KW-0732">Signal</keyword>
<evidence type="ECO:0000313" key="2">
    <source>
        <dbReference type="EMBL" id="OKS87693.1"/>
    </source>
</evidence>
<dbReference type="PANTHER" id="PTHR35869:SF1">
    <property type="entry name" value="OUTER-MEMBRANE LIPOPROTEIN CARRIER PROTEIN"/>
    <property type="match status" value="1"/>
</dbReference>
<evidence type="ECO:0008006" key="4">
    <source>
        <dbReference type="Google" id="ProtNLM"/>
    </source>
</evidence>
<protein>
    <recommendedName>
        <fullName evidence="4">Outer-membrane lipoprotein carrier protein</fullName>
    </recommendedName>
</protein>
<dbReference type="EMBL" id="MPPL01000001">
    <property type="protein sequence ID" value="OKS87693.1"/>
    <property type="molecule type" value="Genomic_DNA"/>
</dbReference>
<comment type="caution">
    <text evidence="2">The sequence shown here is derived from an EMBL/GenBank/DDBJ whole genome shotgun (WGS) entry which is preliminary data.</text>
</comment>
<evidence type="ECO:0000256" key="1">
    <source>
        <dbReference type="ARBA" id="ARBA00022729"/>
    </source>
</evidence>
<keyword evidence="3" id="KW-1185">Reference proteome</keyword>
<dbReference type="Proteomes" id="UP000186720">
    <property type="component" value="Unassembled WGS sequence"/>
</dbReference>
<dbReference type="AlphaFoldDB" id="A0A1Q6A110"/>